<keyword evidence="1" id="KW-0812">Transmembrane</keyword>
<feature type="transmembrane region" description="Helical" evidence="1">
    <location>
        <begin position="193"/>
        <end position="214"/>
    </location>
</feature>
<proteinExistence type="predicted"/>
<dbReference type="Proteomes" id="UP000291072">
    <property type="component" value="Unassembled WGS sequence"/>
</dbReference>
<feature type="transmembrane region" description="Helical" evidence="1">
    <location>
        <begin position="93"/>
        <end position="111"/>
    </location>
</feature>
<name>A0A4V2NI99_9MOLU</name>
<evidence type="ECO:0000313" key="3">
    <source>
        <dbReference type="Proteomes" id="UP000291072"/>
    </source>
</evidence>
<protein>
    <recommendedName>
        <fullName evidence="4">ECF transporter S component</fullName>
    </recommendedName>
</protein>
<keyword evidence="3" id="KW-1185">Reference proteome</keyword>
<dbReference type="EMBL" id="PSZP01000006">
    <property type="protein sequence ID" value="TCG11518.1"/>
    <property type="molecule type" value="Genomic_DNA"/>
</dbReference>
<sequence length="230" mass="26300">MTPSNLFHCSKGRGVVHKIAFTGVFLGLVLLLQFLSRYMPFADTYIKLNFSLLFILPIFYYAGPIWGILTLLLRFAMGPVIAGTGYHPRYLTGHFILLVCSIVTIGFMYIYSSIFSKMKSHNIKVITIAITTFISSSLILTFLNQIFFTPLYWVSTGYIKHFSISETIDVYNNPYFLVKAKFFMIPNYWAGTFVTYFAGNLAKYGVIFLCYIPMAKVLRTYASRNNESWG</sequence>
<accession>A0A4V2NI99</accession>
<evidence type="ECO:0000313" key="2">
    <source>
        <dbReference type="EMBL" id="TCG11518.1"/>
    </source>
</evidence>
<feature type="transmembrane region" description="Helical" evidence="1">
    <location>
        <begin position="123"/>
        <end position="148"/>
    </location>
</feature>
<dbReference type="NCBIfam" id="NF046054">
    <property type="entry name" value="memb_MPN527"/>
    <property type="match status" value="1"/>
</dbReference>
<evidence type="ECO:0008006" key="4">
    <source>
        <dbReference type="Google" id="ProtNLM"/>
    </source>
</evidence>
<comment type="caution">
    <text evidence="2">The sequence shown here is derived from an EMBL/GenBank/DDBJ whole genome shotgun (WGS) entry which is preliminary data.</text>
</comment>
<organism evidence="2 3">
    <name type="scientific">Mycoplasma todarodis</name>
    <dbReference type="NCBI Taxonomy" id="1937191"/>
    <lineage>
        <taxon>Bacteria</taxon>
        <taxon>Bacillati</taxon>
        <taxon>Mycoplasmatota</taxon>
        <taxon>Mollicutes</taxon>
        <taxon>Mycoplasmataceae</taxon>
        <taxon>Mycoplasma</taxon>
    </lineage>
</organism>
<keyword evidence="1" id="KW-1133">Transmembrane helix</keyword>
<gene>
    <name evidence="2" type="ORF">C4B25_01495</name>
</gene>
<dbReference type="RefSeq" id="WP_131613295.1">
    <property type="nucleotide sequence ID" value="NZ_PSZP01000006.1"/>
</dbReference>
<keyword evidence="1" id="KW-0472">Membrane</keyword>
<dbReference type="AlphaFoldDB" id="A0A4V2NI99"/>
<dbReference type="OrthoDB" id="398504at2"/>
<dbReference type="Gene3D" id="1.10.1760.20">
    <property type="match status" value="1"/>
</dbReference>
<evidence type="ECO:0000256" key="1">
    <source>
        <dbReference type="SAM" id="Phobius"/>
    </source>
</evidence>
<feature type="transmembrane region" description="Helical" evidence="1">
    <location>
        <begin position="15"/>
        <end position="36"/>
    </location>
</feature>
<feature type="transmembrane region" description="Helical" evidence="1">
    <location>
        <begin position="48"/>
        <end position="73"/>
    </location>
</feature>
<reference evidence="2 3" key="1">
    <citation type="submission" date="2018-02" db="EMBL/GenBank/DDBJ databases">
        <title>Mycoplasma marinum and Mycoplasma todarodis sp. nov., moderately halophilic and psychrotolerant mycoplasmas isolated from cephalopods.</title>
        <authorList>
            <person name="Viver T."/>
        </authorList>
    </citation>
    <scope>NUCLEOTIDE SEQUENCE [LARGE SCALE GENOMIC DNA]</scope>
    <source>
        <strain evidence="2 3">5H</strain>
    </source>
</reference>